<dbReference type="AlphaFoldDB" id="A0A646KT44"/>
<dbReference type="Proteomes" id="UP000419138">
    <property type="component" value="Unassembled WGS sequence"/>
</dbReference>
<sequence length="174" mass="18688">MNDPDGGDGSVDCLTDNADVYYYMDSVGAFELESPDRAAVSSTMSNEYAPTNLAIHYDSTPVFSGSGETDIIYQEGSKNLSENSIGVTWCEDGGEGSGRYALWECDQQYIRIRGNGTYDTSVACHETGHAVGLTHGMDAIPVKGNNEPRLGCMVTSDWNNNLGSSNVANINSVY</sequence>
<reference evidence="1 2" key="1">
    <citation type="submission" date="2019-05" db="EMBL/GenBank/DDBJ databases">
        <title>Comparative genomics and metabolomics analyses of clavulanic acid producing Streptomyces species provides insight into specialized metabolism and evolution of beta-lactam biosynthetic gene clusters.</title>
        <authorList>
            <person name="Moore M.A."/>
            <person name="Cruz-Morales P."/>
            <person name="Barona Gomez F."/>
            <person name="Kapil T."/>
        </authorList>
    </citation>
    <scope>NUCLEOTIDE SEQUENCE [LARGE SCALE GENOMIC DNA]</scope>
    <source>
        <strain evidence="1 2">NRRL 5741</strain>
    </source>
</reference>
<dbReference type="InterPro" id="IPR024079">
    <property type="entry name" value="MetalloPept_cat_dom_sf"/>
</dbReference>
<dbReference type="SUPFAM" id="SSF55486">
    <property type="entry name" value="Metalloproteases ('zincins'), catalytic domain"/>
    <property type="match status" value="1"/>
</dbReference>
<dbReference type="Gene3D" id="3.40.390.10">
    <property type="entry name" value="Collagenase (Catalytic Domain)"/>
    <property type="match status" value="1"/>
</dbReference>
<evidence type="ECO:0008006" key="3">
    <source>
        <dbReference type="Google" id="ProtNLM"/>
    </source>
</evidence>
<evidence type="ECO:0000313" key="2">
    <source>
        <dbReference type="Proteomes" id="UP000419138"/>
    </source>
</evidence>
<organism evidence="1 2">
    <name type="scientific">Streptomyces jumonjinensis</name>
    <dbReference type="NCBI Taxonomy" id="1945"/>
    <lineage>
        <taxon>Bacteria</taxon>
        <taxon>Bacillati</taxon>
        <taxon>Actinomycetota</taxon>
        <taxon>Actinomycetes</taxon>
        <taxon>Kitasatosporales</taxon>
        <taxon>Streptomycetaceae</taxon>
        <taxon>Streptomyces</taxon>
    </lineage>
</organism>
<comment type="caution">
    <text evidence="1">The sequence shown here is derived from an EMBL/GenBank/DDBJ whole genome shotgun (WGS) entry which is preliminary data.</text>
</comment>
<dbReference type="OrthoDB" id="3482717at2"/>
<proteinExistence type="predicted"/>
<protein>
    <recommendedName>
        <fullName evidence="3">Matrixin family metalloprotease</fullName>
    </recommendedName>
</protein>
<gene>
    <name evidence="1" type="ORF">FF041_35380</name>
</gene>
<name>A0A646KT44_STRJU</name>
<dbReference type="EMBL" id="VCLA01000199">
    <property type="protein sequence ID" value="MQT05207.1"/>
    <property type="molecule type" value="Genomic_DNA"/>
</dbReference>
<accession>A0A646KT44</accession>
<evidence type="ECO:0000313" key="1">
    <source>
        <dbReference type="EMBL" id="MQT05207.1"/>
    </source>
</evidence>
<dbReference type="GO" id="GO:0008237">
    <property type="term" value="F:metallopeptidase activity"/>
    <property type="evidence" value="ECO:0007669"/>
    <property type="project" value="InterPro"/>
</dbReference>
<keyword evidence="2" id="KW-1185">Reference proteome</keyword>